<gene>
    <name evidence="2" type="ORF">PR048_004954</name>
</gene>
<comment type="caution">
    <text evidence="2">The sequence shown here is derived from an EMBL/GenBank/DDBJ whole genome shotgun (WGS) entry which is preliminary data.</text>
</comment>
<reference evidence="2 3" key="1">
    <citation type="submission" date="2023-02" db="EMBL/GenBank/DDBJ databases">
        <title>LHISI_Scaffold_Assembly.</title>
        <authorList>
            <person name="Stuart O.P."/>
            <person name="Cleave R."/>
            <person name="Magrath M.J.L."/>
            <person name="Mikheyev A.S."/>
        </authorList>
    </citation>
    <scope>NUCLEOTIDE SEQUENCE [LARGE SCALE GENOMIC DNA]</scope>
    <source>
        <strain evidence="2">Daus_M_001</strain>
        <tissue evidence="2">Leg muscle</tissue>
    </source>
</reference>
<feature type="region of interest" description="Disordered" evidence="1">
    <location>
        <begin position="748"/>
        <end position="788"/>
    </location>
</feature>
<dbReference type="Proteomes" id="UP001159363">
    <property type="component" value="Chromosome 2"/>
</dbReference>
<evidence type="ECO:0000256" key="1">
    <source>
        <dbReference type="SAM" id="MobiDB-lite"/>
    </source>
</evidence>
<evidence type="ECO:0000313" key="2">
    <source>
        <dbReference type="EMBL" id="KAJ8892374.1"/>
    </source>
</evidence>
<proteinExistence type="predicted"/>
<feature type="compositionally biased region" description="Basic and acidic residues" evidence="1">
    <location>
        <begin position="660"/>
        <end position="675"/>
    </location>
</feature>
<sequence>MAARLMQQSSMCTTVVGPMAPPMMHSGHFTYYALGNSLEFSPIDDILAVVIELQDETEYDPASGNVVGRIGRWTQLVDNFERFCASRHLVLHSGRQLRRTAWQRFTYLHLNCRCEIANTSTKPAGRQKGDKAQTHEVSTHRCVQLLDADCTRIDNETFLLSSMKLLTHVPSDAEQYSRMTQEEEKARIIFFTSQRSKTILKDLLPKMALYYSQEDPEKVQREVKDLVRRCLFAAAESRKKKYKTTKKSELGTWTSGTGAGAGVAAMLLRHPASILDATRSSSSIDFFGNLIDFFGCSYYSSVAIEFSRHDADSTIDFLRHGAKSTIDFYSHGVGSTVKFFGWVAYGSVVIDDFREARRGALRLQIDAGDAVGHQPVAALPGRATRGVYRGPPLPIRRGDAAFGIEDQVCITRPSSTTLFSPVLSEMFWRTVSAPVHIHTLLVGQSPPPPNPLTPRPPHSLSPSSAFDPLCSPIAALHQMAIKEPQPSGRAGIHSFGSKYLIPDGRGGATTRAAILLTGLTILPSLENLTTWQKLRKFSGHHLHRRDWRCKEPSGPDLLRYNPFTVCLFFPEVLLKFSFQDIPPPRYKLSLTNSEKLHQRTTPHIHHVKAAACLCICNLQCPLVQSEWDVTKLRHDGRWRSDQRMHSAAFWRAETHTDLHDFKKQRRNERAGETGDPRLNPPSPSSGTIPTCENPGTTPPGIEPDSPKQEKSYLIGVPGFYTETRADSDTSIQPTYCAAILSDTDEKLPYSATDKQNEQTVLERRAGSKPSKCGSVRSGGPRSDLTSLASPNPRLSSFPGCFQGNPPSPAPFSFAILFSPPLTAVLSDKHRSFHFLYEFLPLFAAVIVYRPLSCIDKARMKIFISFPASSRVGMDDAASPQCTIPAGLQALRMSSAENTFDKILLFCRFSYKTERPKASPSQHGQNTTMEIALCYNFELRENDMGNYEPTTNSHDTMPSCIQFVAGRRLVRMSTFHPAKHYVNTKPSSSNANNAYFSERLL</sequence>
<name>A0ABQ9I7X0_9NEOP</name>
<evidence type="ECO:0008006" key="4">
    <source>
        <dbReference type="Google" id="ProtNLM"/>
    </source>
</evidence>
<organism evidence="2 3">
    <name type="scientific">Dryococelus australis</name>
    <dbReference type="NCBI Taxonomy" id="614101"/>
    <lineage>
        <taxon>Eukaryota</taxon>
        <taxon>Metazoa</taxon>
        <taxon>Ecdysozoa</taxon>
        <taxon>Arthropoda</taxon>
        <taxon>Hexapoda</taxon>
        <taxon>Insecta</taxon>
        <taxon>Pterygota</taxon>
        <taxon>Neoptera</taxon>
        <taxon>Polyneoptera</taxon>
        <taxon>Phasmatodea</taxon>
        <taxon>Verophasmatodea</taxon>
        <taxon>Anareolatae</taxon>
        <taxon>Phasmatidae</taxon>
        <taxon>Eurycanthinae</taxon>
        <taxon>Dryococelus</taxon>
    </lineage>
</organism>
<feature type="compositionally biased region" description="Basic and acidic residues" evidence="1">
    <location>
        <begin position="754"/>
        <end position="765"/>
    </location>
</feature>
<keyword evidence="3" id="KW-1185">Reference proteome</keyword>
<feature type="region of interest" description="Disordered" evidence="1">
    <location>
        <begin position="660"/>
        <end position="710"/>
    </location>
</feature>
<feature type="compositionally biased region" description="Polar residues" evidence="1">
    <location>
        <begin position="684"/>
        <end position="695"/>
    </location>
</feature>
<accession>A0ABQ9I7X0</accession>
<evidence type="ECO:0000313" key="3">
    <source>
        <dbReference type="Proteomes" id="UP001159363"/>
    </source>
</evidence>
<protein>
    <recommendedName>
        <fullName evidence="4">Fungal lipase-like domain-containing protein</fullName>
    </recommendedName>
</protein>
<dbReference type="EMBL" id="JARBHB010000002">
    <property type="protein sequence ID" value="KAJ8892374.1"/>
    <property type="molecule type" value="Genomic_DNA"/>
</dbReference>